<dbReference type="EMBL" id="GBRH01229068">
    <property type="protein sequence ID" value="JAD68827.1"/>
    <property type="molecule type" value="Transcribed_RNA"/>
</dbReference>
<protein>
    <submittedName>
        <fullName evidence="1">Uncharacterized protein</fullName>
    </submittedName>
</protein>
<sequence length="43" mass="5182">MGHKEKKSENSPCMKKGRCSKYYPKEFQEETSFTNNGFTQYRR</sequence>
<proteinExistence type="predicted"/>
<name>A0A0A9CBD3_ARUDO</name>
<evidence type="ECO:0000313" key="1">
    <source>
        <dbReference type="EMBL" id="JAD68827.1"/>
    </source>
</evidence>
<accession>A0A0A9CBD3</accession>
<dbReference type="AlphaFoldDB" id="A0A0A9CBD3"/>
<reference evidence="1" key="1">
    <citation type="submission" date="2014-09" db="EMBL/GenBank/DDBJ databases">
        <authorList>
            <person name="Magalhaes I.L.F."/>
            <person name="Oliveira U."/>
            <person name="Santos F.R."/>
            <person name="Vidigal T.H.D.A."/>
            <person name="Brescovit A.D."/>
            <person name="Santos A.J."/>
        </authorList>
    </citation>
    <scope>NUCLEOTIDE SEQUENCE</scope>
    <source>
        <tissue evidence="1">Shoot tissue taken approximately 20 cm above the soil surface</tissue>
    </source>
</reference>
<reference evidence="1" key="2">
    <citation type="journal article" date="2015" name="Data Brief">
        <title>Shoot transcriptome of the giant reed, Arundo donax.</title>
        <authorList>
            <person name="Barrero R.A."/>
            <person name="Guerrero F.D."/>
            <person name="Moolhuijzen P."/>
            <person name="Goolsby J.A."/>
            <person name="Tidwell J."/>
            <person name="Bellgard S.E."/>
            <person name="Bellgard M.I."/>
        </authorList>
    </citation>
    <scope>NUCLEOTIDE SEQUENCE</scope>
    <source>
        <tissue evidence="1">Shoot tissue taken approximately 20 cm above the soil surface</tissue>
    </source>
</reference>
<organism evidence="1">
    <name type="scientific">Arundo donax</name>
    <name type="common">Giant reed</name>
    <name type="synonym">Donax arundinaceus</name>
    <dbReference type="NCBI Taxonomy" id="35708"/>
    <lineage>
        <taxon>Eukaryota</taxon>
        <taxon>Viridiplantae</taxon>
        <taxon>Streptophyta</taxon>
        <taxon>Embryophyta</taxon>
        <taxon>Tracheophyta</taxon>
        <taxon>Spermatophyta</taxon>
        <taxon>Magnoliopsida</taxon>
        <taxon>Liliopsida</taxon>
        <taxon>Poales</taxon>
        <taxon>Poaceae</taxon>
        <taxon>PACMAD clade</taxon>
        <taxon>Arundinoideae</taxon>
        <taxon>Arundineae</taxon>
        <taxon>Arundo</taxon>
    </lineage>
</organism>